<gene>
    <name evidence="2" type="ORF">NCTC11545_02555</name>
</gene>
<reference evidence="2 3" key="1">
    <citation type="submission" date="2018-06" db="EMBL/GenBank/DDBJ databases">
        <authorList>
            <consortium name="Pathogen Informatics"/>
            <person name="Doyle S."/>
        </authorList>
    </citation>
    <scope>NUCLEOTIDE SEQUENCE [LARGE SCALE GENOMIC DNA]</scope>
    <source>
        <strain evidence="2 3">NCTC11545</strain>
    </source>
</reference>
<dbReference type="AlphaFoldDB" id="A0A2X2SQF7"/>
<sequence>MKDGAEKRLAIIQLEYDKQEEEIRRRSEDQLNAFIETEKQKAEAQGKWKKGQAFDTNLLLSMPKKHALLKTKRCF</sequence>
<dbReference type="EMBL" id="UAVS01000011">
    <property type="protein sequence ID" value="SQA95326.1"/>
    <property type="molecule type" value="Genomic_DNA"/>
</dbReference>
<feature type="coiled-coil region" evidence="1">
    <location>
        <begin position="2"/>
        <end position="29"/>
    </location>
</feature>
<evidence type="ECO:0000313" key="3">
    <source>
        <dbReference type="Proteomes" id="UP000250169"/>
    </source>
</evidence>
<dbReference type="Proteomes" id="UP000250169">
    <property type="component" value="Unassembled WGS sequence"/>
</dbReference>
<keyword evidence="1" id="KW-0175">Coiled coil</keyword>
<organism evidence="2 3">
    <name type="scientific">Capnocytophaga ochracea</name>
    <dbReference type="NCBI Taxonomy" id="1018"/>
    <lineage>
        <taxon>Bacteria</taxon>
        <taxon>Pseudomonadati</taxon>
        <taxon>Bacteroidota</taxon>
        <taxon>Flavobacteriia</taxon>
        <taxon>Flavobacteriales</taxon>
        <taxon>Flavobacteriaceae</taxon>
        <taxon>Capnocytophaga</taxon>
    </lineage>
</organism>
<name>A0A2X2SQF7_CAPOC</name>
<evidence type="ECO:0000256" key="1">
    <source>
        <dbReference type="SAM" id="Coils"/>
    </source>
</evidence>
<accession>A0A2X2SQF7</accession>
<protein>
    <submittedName>
        <fullName evidence="2">Uncharacterized protein</fullName>
    </submittedName>
</protein>
<evidence type="ECO:0000313" key="2">
    <source>
        <dbReference type="EMBL" id="SQA95326.1"/>
    </source>
</evidence>
<proteinExistence type="predicted"/>